<feature type="transmembrane region" description="Helical" evidence="8">
    <location>
        <begin position="631"/>
        <end position="650"/>
    </location>
</feature>
<dbReference type="GO" id="GO:0005381">
    <property type="term" value="F:iron ion transmembrane transporter activity"/>
    <property type="evidence" value="ECO:0007669"/>
    <property type="project" value="InterPro"/>
</dbReference>
<keyword evidence="3" id="KW-0813">Transport</keyword>
<feature type="compositionally biased region" description="Basic and acidic residues" evidence="7">
    <location>
        <begin position="673"/>
        <end position="682"/>
    </location>
</feature>
<evidence type="ECO:0000256" key="5">
    <source>
        <dbReference type="ARBA" id="ARBA00022989"/>
    </source>
</evidence>
<dbReference type="Pfam" id="PF06963">
    <property type="entry name" value="FPN1"/>
    <property type="match status" value="2"/>
</dbReference>
<keyword evidence="5 8" id="KW-1133">Transmembrane helix</keyword>
<feature type="transmembrane region" description="Helical" evidence="8">
    <location>
        <begin position="536"/>
        <end position="556"/>
    </location>
</feature>
<evidence type="ECO:0000256" key="8">
    <source>
        <dbReference type="SAM" id="Phobius"/>
    </source>
</evidence>
<proteinExistence type="inferred from homology"/>
<feature type="transmembrane region" description="Helical" evidence="8">
    <location>
        <begin position="64"/>
        <end position="84"/>
    </location>
</feature>
<dbReference type="Proteomes" id="UP000241890">
    <property type="component" value="Unassembled WGS sequence"/>
</dbReference>
<evidence type="ECO:0000256" key="1">
    <source>
        <dbReference type="ARBA" id="ARBA00004141"/>
    </source>
</evidence>
<evidence type="ECO:0000313" key="10">
    <source>
        <dbReference type="EMBL" id="GBG32103.1"/>
    </source>
</evidence>
<name>A0A2R5GTY1_9STRA</name>
<gene>
    <name evidence="10" type="ORF">FCC1311_083282</name>
</gene>
<feature type="signal peptide" evidence="9">
    <location>
        <begin position="1"/>
        <end position="29"/>
    </location>
</feature>
<dbReference type="OrthoDB" id="648861at2759"/>
<keyword evidence="6 8" id="KW-0472">Membrane</keyword>
<feature type="transmembrane region" description="Helical" evidence="8">
    <location>
        <begin position="502"/>
        <end position="524"/>
    </location>
</feature>
<feature type="compositionally biased region" description="Basic and acidic residues" evidence="7">
    <location>
        <begin position="691"/>
        <end position="705"/>
    </location>
</feature>
<sequence>MGLRVERAAMAAVLAVAAALALGGTACFAESEALCPSELEFCGPLRGEANGYTAAQVAQLRRSAGAALLLTGIMAAAPSAAGLLEMRAQSRRGPHRTKASLHILFVSHLLSAWGDRMWQMATPLIFMDLFRDTLVPTATYTLVVYVVIMLRLPAMGLWIDRTDRLSAQQWTCLGENVCIVGTCALICGGVLVDPAEWGVSALSLSNAATLVWFAMLILLGCVGELLNSTGTVSLEKDWVVVIADTLHIPVGEINTILRRIDLTCKALAPALFAALYQGLGVTMRARIFYGAALLGLWNLISCPLEICLLRIVYARFADELSEKLHEHKDGTRHTHTLGHLPHAHPLLLDETTPGHHPLRTGTGGAGAAVGKLSGRVLEDVVLDVREKEHVHVGSDGTMHRHKHEVGDLVPHHHLPGHDEGVHVHPVLLSSDIYGGPAVIVGYAHENRGNTGTWTSLRLGASVYMAQPIFGASLAYTLLYMTVLDNGPLMTSYLEWAELPPAWVGSGRGAGAIFGLVGTFVYPWLARRLEGGTRAAGFVSLWVFCILLLPVGILLVIEPSGEATSACMVAVVAVSRAALWAFDLAITELCQTTVPEDDRGIFSTVQTASYQFFYVFIQVLGIIAAQPRRFPYLALFSIAVVWAAGIVYSIWHWRHAANALVPASTHAETRSLLHKHGQDDHGHNHSHSHGHGHGDHGHDHGHGDHA</sequence>
<evidence type="ECO:0000256" key="4">
    <source>
        <dbReference type="ARBA" id="ARBA00022692"/>
    </source>
</evidence>
<comment type="caution">
    <text evidence="10">The sequence shown here is derived from an EMBL/GenBank/DDBJ whole genome shotgun (WGS) entry which is preliminary data.</text>
</comment>
<feature type="region of interest" description="Disordered" evidence="7">
    <location>
        <begin position="673"/>
        <end position="705"/>
    </location>
</feature>
<keyword evidence="11" id="KW-1185">Reference proteome</keyword>
<dbReference type="InParanoid" id="A0A2R5GTY1"/>
<reference evidence="10 11" key="1">
    <citation type="submission" date="2017-12" db="EMBL/GenBank/DDBJ databases">
        <title>Sequencing, de novo assembly and annotation of complete genome of a new Thraustochytrid species, strain FCC1311.</title>
        <authorList>
            <person name="Sedici K."/>
            <person name="Godart F."/>
            <person name="Aiese Cigliano R."/>
            <person name="Sanseverino W."/>
            <person name="Barakat M."/>
            <person name="Ortet P."/>
            <person name="Marechal E."/>
            <person name="Cagnac O."/>
            <person name="Amato A."/>
        </authorList>
    </citation>
    <scope>NUCLEOTIDE SEQUENCE [LARGE SCALE GENOMIC DNA]</scope>
</reference>
<evidence type="ECO:0000256" key="2">
    <source>
        <dbReference type="ARBA" id="ARBA00006279"/>
    </source>
</evidence>
<feature type="chain" id="PRO_5015329282" evidence="9">
    <location>
        <begin position="30"/>
        <end position="705"/>
    </location>
</feature>
<keyword evidence="9" id="KW-0732">Signal</keyword>
<feature type="transmembrane region" description="Helical" evidence="8">
    <location>
        <begin position="606"/>
        <end position="625"/>
    </location>
</feature>
<feature type="transmembrane region" description="Helical" evidence="8">
    <location>
        <begin position="173"/>
        <end position="192"/>
    </location>
</feature>
<evidence type="ECO:0000256" key="7">
    <source>
        <dbReference type="SAM" id="MobiDB-lite"/>
    </source>
</evidence>
<keyword evidence="4 8" id="KW-0812">Transmembrane</keyword>
<feature type="transmembrane region" description="Helical" evidence="8">
    <location>
        <begin position="462"/>
        <end position="482"/>
    </location>
</feature>
<dbReference type="PROSITE" id="PS51257">
    <property type="entry name" value="PROKAR_LIPOPROTEIN"/>
    <property type="match status" value="1"/>
</dbReference>
<organism evidence="10 11">
    <name type="scientific">Hondaea fermentalgiana</name>
    <dbReference type="NCBI Taxonomy" id="2315210"/>
    <lineage>
        <taxon>Eukaryota</taxon>
        <taxon>Sar</taxon>
        <taxon>Stramenopiles</taxon>
        <taxon>Bigyra</taxon>
        <taxon>Labyrinthulomycetes</taxon>
        <taxon>Thraustochytrida</taxon>
        <taxon>Thraustochytriidae</taxon>
        <taxon>Hondaea</taxon>
    </lineage>
</organism>
<dbReference type="PANTHER" id="PTHR11660">
    <property type="entry name" value="SOLUTE CARRIER FAMILY 40 MEMBER"/>
    <property type="match status" value="1"/>
</dbReference>
<comment type="subcellular location">
    <subcellularLocation>
        <location evidence="1">Membrane</location>
        <topology evidence="1">Multi-pass membrane protein</topology>
    </subcellularLocation>
</comment>
<feature type="transmembrane region" description="Helical" evidence="8">
    <location>
        <begin position="134"/>
        <end position="152"/>
    </location>
</feature>
<dbReference type="AlphaFoldDB" id="A0A2R5GTY1"/>
<protein>
    <submittedName>
        <fullName evidence="10">Solute carrier family 40 member 1</fullName>
    </submittedName>
</protein>
<feature type="transmembrane region" description="Helical" evidence="8">
    <location>
        <begin position="96"/>
        <end position="114"/>
    </location>
</feature>
<dbReference type="PANTHER" id="PTHR11660:SF57">
    <property type="entry name" value="SOLUTE CARRIER FAMILY 40 MEMBER"/>
    <property type="match status" value="1"/>
</dbReference>
<dbReference type="InterPro" id="IPR036259">
    <property type="entry name" value="MFS_trans_sf"/>
</dbReference>
<comment type="similarity">
    <text evidence="2">Belongs to the ferroportin (FP) (TC 2.A.100) family. SLC40A subfamily.</text>
</comment>
<feature type="transmembrane region" description="Helical" evidence="8">
    <location>
        <begin position="204"/>
        <end position="226"/>
    </location>
</feature>
<evidence type="ECO:0000256" key="9">
    <source>
        <dbReference type="SAM" id="SignalP"/>
    </source>
</evidence>
<feature type="transmembrane region" description="Helical" evidence="8">
    <location>
        <begin position="287"/>
        <end position="313"/>
    </location>
</feature>
<accession>A0A2R5GTY1</accession>
<evidence type="ECO:0000256" key="3">
    <source>
        <dbReference type="ARBA" id="ARBA00022448"/>
    </source>
</evidence>
<dbReference type="EMBL" id="BEYU01000115">
    <property type="protein sequence ID" value="GBG32103.1"/>
    <property type="molecule type" value="Genomic_DNA"/>
</dbReference>
<evidence type="ECO:0000313" key="11">
    <source>
        <dbReference type="Proteomes" id="UP000241890"/>
    </source>
</evidence>
<dbReference type="InterPro" id="IPR009716">
    <property type="entry name" value="Ferroportin-1"/>
</dbReference>
<evidence type="ECO:0000256" key="6">
    <source>
        <dbReference type="ARBA" id="ARBA00023136"/>
    </source>
</evidence>
<dbReference type="SUPFAM" id="SSF103473">
    <property type="entry name" value="MFS general substrate transporter"/>
    <property type="match status" value="1"/>
</dbReference>
<feature type="transmembrane region" description="Helical" evidence="8">
    <location>
        <begin position="262"/>
        <end position="281"/>
    </location>
</feature>
<dbReference type="GO" id="GO:0016020">
    <property type="term" value="C:membrane"/>
    <property type="evidence" value="ECO:0007669"/>
    <property type="project" value="UniProtKB-SubCell"/>
</dbReference>